<dbReference type="Pfam" id="PF00360">
    <property type="entry name" value="PHY"/>
    <property type="match status" value="1"/>
</dbReference>
<dbReference type="GO" id="GO:0004673">
    <property type="term" value="F:protein histidine kinase activity"/>
    <property type="evidence" value="ECO:0007669"/>
    <property type="project" value="UniProtKB-EC"/>
</dbReference>
<evidence type="ECO:0000256" key="7">
    <source>
        <dbReference type="ARBA" id="ARBA00022777"/>
    </source>
</evidence>
<keyword evidence="9" id="KW-0675">Receptor</keyword>
<feature type="domain" description="Phytochrome chromophore attachment site" evidence="10">
    <location>
        <begin position="113"/>
        <end position="272"/>
    </location>
</feature>
<dbReference type="SMART" id="SM00387">
    <property type="entry name" value="HATPase_c"/>
    <property type="match status" value="1"/>
</dbReference>
<evidence type="ECO:0000259" key="10">
    <source>
        <dbReference type="PROSITE" id="PS50046"/>
    </source>
</evidence>
<dbReference type="InterPro" id="IPR016084">
    <property type="entry name" value="Haem_Oase-like_multi-hlx"/>
</dbReference>
<feature type="domain" description="Histidine kinase" evidence="11">
    <location>
        <begin position="494"/>
        <end position="709"/>
    </location>
</feature>
<dbReference type="Proteomes" id="UP000031971">
    <property type="component" value="Unassembled WGS sequence"/>
</dbReference>
<dbReference type="InterPro" id="IPR001294">
    <property type="entry name" value="Phytochrome"/>
</dbReference>
<dbReference type="GO" id="GO:0007234">
    <property type="term" value="P:osmosensory signaling via phosphorelay pathway"/>
    <property type="evidence" value="ECO:0007669"/>
    <property type="project" value="TreeGrafter"/>
</dbReference>
<organism evidence="12 13">
    <name type="scientific">Paramagnetospirillum magnetotacticum MS-1</name>
    <dbReference type="NCBI Taxonomy" id="272627"/>
    <lineage>
        <taxon>Bacteria</taxon>
        <taxon>Pseudomonadati</taxon>
        <taxon>Pseudomonadota</taxon>
        <taxon>Alphaproteobacteria</taxon>
        <taxon>Rhodospirillales</taxon>
        <taxon>Magnetospirillaceae</taxon>
        <taxon>Paramagnetospirillum</taxon>
    </lineage>
</organism>
<dbReference type="Gene3D" id="3.30.450.40">
    <property type="match status" value="1"/>
</dbReference>
<dbReference type="GO" id="GO:0009584">
    <property type="term" value="P:detection of visible light"/>
    <property type="evidence" value="ECO:0007669"/>
    <property type="project" value="InterPro"/>
</dbReference>
<comment type="caution">
    <text evidence="12">The sequence shown here is derived from an EMBL/GenBank/DDBJ whole genome shotgun (WGS) entry which is preliminary data.</text>
</comment>
<evidence type="ECO:0000313" key="13">
    <source>
        <dbReference type="Proteomes" id="UP000031971"/>
    </source>
</evidence>
<gene>
    <name evidence="12" type="ORF">CCC_03783</name>
</gene>
<evidence type="ECO:0000256" key="9">
    <source>
        <dbReference type="ARBA" id="ARBA00023170"/>
    </source>
</evidence>
<dbReference type="PROSITE" id="PS50109">
    <property type="entry name" value="HIS_KIN"/>
    <property type="match status" value="1"/>
</dbReference>
<keyword evidence="13" id="KW-1185">Reference proteome</keyword>
<dbReference type="GO" id="GO:0004392">
    <property type="term" value="F:heme oxygenase (decyclizing) activity"/>
    <property type="evidence" value="ECO:0007669"/>
    <property type="project" value="InterPro"/>
</dbReference>
<dbReference type="STRING" id="272627.CCC_03783"/>
<evidence type="ECO:0000256" key="6">
    <source>
        <dbReference type="ARBA" id="ARBA00022679"/>
    </source>
</evidence>
<keyword evidence="5" id="KW-0716">Sensory transduction</keyword>
<proteinExistence type="inferred from homology"/>
<comment type="catalytic activity">
    <reaction evidence="1">
        <text>ATP + protein L-histidine = ADP + protein N-phospho-L-histidine.</text>
        <dbReference type="EC" id="2.7.13.3"/>
    </reaction>
</comment>
<dbReference type="Pfam" id="PF01126">
    <property type="entry name" value="Heme_oxygenase"/>
    <property type="match status" value="1"/>
</dbReference>
<dbReference type="PROSITE" id="PS50046">
    <property type="entry name" value="PHYTOCHROME_2"/>
    <property type="match status" value="1"/>
</dbReference>
<keyword evidence="7 12" id="KW-0418">Kinase</keyword>
<dbReference type="Pfam" id="PF02518">
    <property type="entry name" value="HATPase_c"/>
    <property type="match status" value="1"/>
</dbReference>
<dbReference type="GO" id="GO:0006355">
    <property type="term" value="P:regulation of DNA-templated transcription"/>
    <property type="evidence" value="ECO:0007669"/>
    <property type="project" value="InterPro"/>
</dbReference>
<dbReference type="Gene3D" id="3.30.450.270">
    <property type="match status" value="1"/>
</dbReference>
<dbReference type="EC" id="2.7.13.3" evidence="3"/>
<dbReference type="GO" id="GO:0000156">
    <property type="term" value="F:phosphorelay response regulator activity"/>
    <property type="evidence" value="ECO:0007669"/>
    <property type="project" value="TreeGrafter"/>
</dbReference>
<dbReference type="InterPro" id="IPR005467">
    <property type="entry name" value="His_kinase_dom"/>
</dbReference>
<dbReference type="Gene3D" id="1.20.910.10">
    <property type="entry name" value="Heme oxygenase-like"/>
    <property type="match status" value="1"/>
</dbReference>
<dbReference type="InterPro" id="IPR016053">
    <property type="entry name" value="Haem_Oase-like"/>
</dbReference>
<evidence type="ECO:0000256" key="1">
    <source>
        <dbReference type="ARBA" id="ARBA00000085"/>
    </source>
</evidence>
<evidence type="ECO:0000259" key="11">
    <source>
        <dbReference type="PROSITE" id="PS50109"/>
    </source>
</evidence>
<evidence type="ECO:0000256" key="8">
    <source>
        <dbReference type="ARBA" id="ARBA00022991"/>
    </source>
</evidence>
<reference evidence="12 13" key="1">
    <citation type="submission" date="2015-01" db="EMBL/GenBank/DDBJ databases">
        <title>Genome Sequence of Magnetospirillum magnetotacticum Strain MS-1.</title>
        <authorList>
            <person name="Marinov G.K."/>
            <person name="Smalley M.D."/>
            <person name="DeSalvo G."/>
        </authorList>
    </citation>
    <scope>NUCLEOTIDE SEQUENCE [LARGE SCALE GENOMIC DNA]</scope>
    <source>
        <strain evidence="12 13">MS-1</strain>
    </source>
</reference>
<evidence type="ECO:0000313" key="12">
    <source>
        <dbReference type="EMBL" id="KIL99611.1"/>
    </source>
</evidence>
<dbReference type="Pfam" id="PF01590">
    <property type="entry name" value="GAF"/>
    <property type="match status" value="1"/>
</dbReference>
<dbReference type="Gene3D" id="3.30.450.20">
    <property type="entry name" value="PAS domain"/>
    <property type="match status" value="1"/>
</dbReference>
<evidence type="ECO:0000256" key="2">
    <source>
        <dbReference type="ARBA" id="ARBA00006402"/>
    </source>
</evidence>
<evidence type="ECO:0000256" key="3">
    <source>
        <dbReference type="ARBA" id="ARBA00012438"/>
    </source>
</evidence>
<comment type="similarity">
    <text evidence="2">In the N-terminal section; belongs to the phytochrome family.</text>
</comment>
<dbReference type="InterPro" id="IPR003018">
    <property type="entry name" value="GAF"/>
</dbReference>
<dbReference type="InterPro" id="IPR050351">
    <property type="entry name" value="BphY/WalK/GraS-like"/>
</dbReference>
<dbReference type="SUPFAM" id="SSF48613">
    <property type="entry name" value="Heme oxygenase-like"/>
    <property type="match status" value="1"/>
</dbReference>
<name>A0A0C2V3H5_PARME</name>
<dbReference type="PANTHER" id="PTHR42878">
    <property type="entry name" value="TWO-COMPONENT HISTIDINE KINASE"/>
    <property type="match status" value="1"/>
</dbReference>
<dbReference type="PRINTS" id="PR01033">
    <property type="entry name" value="PHYTOCHROME"/>
</dbReference>
<dbReference type="SUPFAM" id="SSF55781">
    <property type="entry name" value="GAF domain-like"/>
    <property type="match status" value="2"/>
</dbReference>
<dbReference type="InterPro" id="IPR003594">
    <property type="entry name" value="HATPase_dom"/>
</dbReference>
<dbReference type="InterPro" id="IPR029016">
    <property type="entry name" value="GAF-like_dom_sf"/>
</dbReference>
<keyword evidence="4" id="KW-0600">Photoreceptor protein</keyword>
<dbReference type="AlphaFoldDB" id="A0A0C2V3H5"/>
<dbReference type="InterPro" id="IPR036890">
    <property type="entry name" value="HATPase_C_sf"/>
</dbReference>
<dbReference type="GO" id="GO:0009881">
    <property type="term" value="F:photoreceptor activity"/>
    <property type="evidence" value="ECO:0007669"/>
    <property type="project" value="UniProtKB-KW"/>
</dbReference>
<keyword evidence="6" id="KW-0808">Transferase</keyword>
<dbReference type="PANTHER" id="PTHR42878:SF15">
    <property type="entry name" value="BACTERIOPHYTOCHROME"/>
    <property type="match status" value="1"/>
</dbReference>
<dbReference type="InterPro" id="IPR043150">
    <property type="entry name" value="Phytochrome_PHY_sf"/>
</dbReference>
<evidence type="ECO:0000256" key="5">
    <source>
        <dbReference type="ARBA" id="ARBA00022606"/>
    </source>
</evidence>
<dbReference type="SUPFAM" id="SSF55874">
    <property type="entry name" value="ATPase domain of HSP90 chaperone/DNA topoisomerase II/histidine kinase"/>
    <property type="match status" value="1"/>
</dbReference>
<keyword evidence="8" id="KW-0157">Chromophore</keyword>
<accession>A0A0C2V3H5</accession>
<sequence>MILALSIPSFGILAVSENLKDACPSVDGEAVAEWLPPAVMDGIRELIRSESHHEVTVMAELPDLGWREIHCFRGDDVIFVEFEVDCPESPVPQASILALKSAHVLGQFQSARSLTELGNALVWAVRDATGFERVLLYQFDDEGHGDVIAESLDETWEQSLMGLHFPASDIPSQARRLYLHVTARWVPVRDCDPVAIVPNFNPFTGKPFDIGYSHYRSVSPIHNLYQRNLGVDGAMTISILKDGALWGLVVGHHRQSHRAPFTTRKHVESLVSAFSLRLMALSLHGEAEALVEHSSRHAQFLSKLAGADDFVDAMSEPPLVATDMFANCTGAAIVYLNERREIATRLIGQTPPPDDVLRLMEWLRAYSAGSVVSTDCISSIFPAFASHAKEASGVLATFIGDNRDQALLWFRPEVIREINWGGRPEKTMDSTGTTYLPRRSFERWVEQKHGHSARWLSWEIQVAGALATAMTKVILRQNRRIKTLNGEVERFLWVTSHHLRESPRRILIGCQQIRRHLRDHLDGGGEVILEQMRDTAEGMDLRLKGLLAYSEFGHSQIAPRPLQLADALAPVLAQMDEEIRSVGAVVRVLGDLPEVLGDQRGIQFVFQSLIDNALQFRSPDRGAEVNIWAERCEDVWTISVGDNGIGIEPEYHERVFNLFETLRPAEQSRGIGLGLSLCHRIIEQLGGRISLTSIADRGTTVQFALPAAAKAEHQAAPERNLRGVDTLALLRHATRDLHAEIERHPLMLPLSEGRVTPQQYRNALAVIYGFYRPSEELLYAKFPHLAETMGIRPKLPALVHDLVALGFSDMEVAALPLSPAIPTVESWGEGLGMVYVLEGATLGGQVVMRRISHCLGVLSGLATSFHNFHGDGAGPHWRQFQTRMAEQLDANPAAQQKAAECAVTTFESLGNWFTTAERTWATSN</sequence>
<dbReference type="EMBL" id="JXSL01000022">
    <property type="protein sequence ID" value="KIL99611.1"/>
    <property type="molecule type" value="Genomic_DNA"/>
</dbReference>
<dbReference type="GO" id="GO:0030295">
    <property type="term" value="F:protein kinase activator activity"/>
    <property type="evidence" value="ECO:0007669"/>
    <property type="project" value="TreeGrafter"/>
</dbReference>
<dbReference type="InterPro" id="IPR016132">
    <property type="entry name" value="Phyto_chromo_attachment"/>
</dbReference>
<dbReference type="Gene3D" id="3.30.565.10">
    <property type="entry name" value="Histidine kinase-like ATPase, C-terminal domain"/>
    <property type="match status" value="1"/>
</dbReference>
<evidence type="ECO:0000256" key="4">
    <source>
        <dbReference type="ARBA" id="ARBA00022543"/>
    </source>
</evidence>
<dbReference type="CDD" id="cd19166">
    <property type="entry name" value="HemeO-bac"/>
    <property type="match status" value="1"/>
</dbReference>
<dbReference type="GO" id="GO:0006788">
    <property type="term" value="P:heme oxidation"/>
    <property type="evidence" value="ECO:0007669"/>
    <property type="project" value="InterPro"/>
</dbReference>
<dbReference type="InterPro" id="IPR013515">
    <property type="entry name" value="Phytochrome_cen-reg"/>
</dbReference>
<protein>
    <recommendedName>
        <fullName evidence="3">histidine kinase</fullName>
        <ecNumber evidence="3">2.7.13.3</ecNumber>
    </recommendedName>
</protein>